<dbReference type="Gene3D" id="2.60.40.790">
    <property type="match status" value="1"/>
</dbReference>
<evidence type="ECO:0000256" key="1">
    <source>
        <dbReference type="ARBA" id="ARBA00023016"/>
    </source>
</evidence>
<dbReference type="Pfam" id="PF00011">
    <property type="entry name" value="HSP20"/>
    <property type="match status" value="1"/>
</dbReference>
<protein>
    <recommendedName>
        <fullName evidence="4">SHSP domain-containing protein</fullName>
    </recommendedName>
</protein>
<dbReference type="InterPro" id="IPR037913">
    <property type="entry name" value="ACD_IbpA/B"/>
</dbReference>
<comment type="caution">
    <text evidence="5">The sequence shown here is derived from an EMBL/GenBank/DDBJ whole genome shotgun (WGS) entry which is preliminary data.</text>
</comment>
<keyword evidence="1" id="KW-0346">Stress response</keyword>
<feature type="domain" description="SHSP" evidence="4">
    <location>
        <begin position="30"/>
        <end position="143"/>
    </location>
</feature>
<dbReference type="PANTHER" id="PTHR47062">
    <property type="match status" value="1"/>
</dbReference>
<evidence type="ECO:0000256" key="3">
    <source>
        <dbReference type="RuleBase" id="RU003616"/>
    </source>
</evidence>
<evidence type="ECO:0000259" key="4">
    <source>
        <dbReference type="PROSITE" id="PS01031"/>
    </source>
</evidence>
<evidence type="ECO:0000313" key="6">
    <source>
        <dbReference type="Proteomes" id="UP000075787"/>
    </source>
</evidence>
<dbReference type="PROSITE" id="PS01031">
    <property type="entry name" value="SHSP"/>
    <property type="match status" value="1"/>
</dbReference>
<dbReference type="Proteomes" id="UP000075787">
    <property type="component" value="Unassembled WGS sequence"/>
</dbReference>
<dbReference type="InterPro" id="IPR008978">
    <property type="entry name" value="HSP20-like_chaperone"/>
</dbReference>
<evidence type="ECO:0000313" key="5">
    <source>
        <dbReference type="EMBL" id="KYO51208.1"/>
    </source>
</evidence>
<organism evidence="5 6">
    <name type="scientific">Tistrella mobilis</name>
    <dbReference type="NCBI Taxonomy" id="171437"/>
    <lineage>
        <taxon>Bacteria</taxon>
        <taxon>Pseudomonadati</taxon>
        <taxon>Pseudomonadota</taxon>
        <taxon>Alphaproteobacteria</taxon>
        <taxon>Geminicoccales</taxon>
        <taxon>Geminicoccaceae</taxon>
        <taxon>Tistrella</taxon>
    </lineage>
</organism>
<accession>A0A161R1B8</accession>
<comment type="similarity">
    <text evidence="2 3">Belongs to the small heat shock protein (HSP20) family.</text>
</comment>
<dbReference type="AlphaFoldDB" id="A0A161R1B8"/>
<dbReference type="OrthoDB" id="9810618at2"/>
<sequence>MAGLLQFAPAFRATRGFDPFRAPLFDLVDRLADGRTDGVNIARTGEDTFRIELAVPGFAENEIEITVDNRVLAVKGTKPAEAAEEGVTYLSRGFAPVSFERRFTLAEHVEVAAADLAAGVLTISLIRKLPEERQPKRIAIGAAGNA</sequence>
<dbReference type="EMBL" id="LPZR01000180">
    <property type="protein sequence ID" value="KYO51208.1"/>
    <property type="molecule type" value="Genomic_DNA"/>
</dbReference>
<dbReference type="PANTHER" id="PTHR47062:SF1">
    <property type="entry name" value="SMALL HEAT SHOCK PROTEIN IBPA"/>
    <property type="match status" value="1"/>
</dbReference>
<reference evidence="5 6" key="1">
    <citation type="submission" date="2015-12" db="EMBL/GenBank/DDBJ databases">
        <title>Genome sequence of Tistrella mobilis MCCC 1A02139.</title>
        <authorList>
            <person name="Lu L."/>
            <person name="Lai Q."/>
            <person name="Shao Z."/>
            <person name="Qian P."/>
        </authorList>
    </citation>
    <scope>NUCLEOTIDE SEQUENCE [LARGE SCALE GENOMIC DNA]</scope>
    <source>
        <strain evidence="5 6">MCCC 1A02139</strain>
    </source>
</reference>
<dbReference type="InterPro" id="IPR002068">
    <property type="entry name" value="A-crystallin/Hsp20_dom"/>
</dbReference>
<dbReference type="RefSeq" id="WP_062766715.1">
    <property type="nucleotide sequence ID" value="NZ_CP121045.1"/>
</dbReference>
<dbReference type="CDD" id="cd06470">
    <property type="entry name" value="ACD_IbpA-B_like"/>
    <property type="match status" value="1"/>
</dbReference>
<name>A0A161R1B8_9PROT</name>
<dbReference type="SUPFAM" id="SSF49764">
    <property type="entry name" value="HSP20-like chaperones"/>
    <property type="match status" value="1"/>
</dbReference>
<gene>
    <name evidence="5" type="ORF">AUP44_09815</name>
</gene>
<dbReference type="GeneID" id="97242711"/>
<proteinExistence type="inferred from homology"/>
<evidence type="ECO:0000256" key="2">
    <source>
        <dbReference type="PROSITE-ProRule" id="PRU00285"/>
    </source>
</evidence>